<evidence type="ECO:0000313" key="3">
    <source>
        <dbReference type="EMBL" id="AEM40008.1"/>
    </source>
</evidence>
<feature type="chain" id="PRO_5003391912" description="Lysozyme inhibitor LprI-like N-terminal domain-containing protein" evidence="1">
    <location>
        <begin position="18"/>
        <end position="123"/>
    </location>
</feature>
<name>F9Y8J9_KETVW</name>
<dbReference type="eggNOG" id="COG3755">
    <property type="taxonomic scope" value="Bacteria"/>
</dbReference>
<dbReference type="KEGG" id="kvl:KVU_0170"/>
<dbReference type="HOGENOM" id="CLU_2012175_0_0_5"/>
<dbReference type="Pfam" id="PF07007">
    <property type="entry name" value="LprI"/>
    <property type="match status" value="1"/>
</dbReference>
<dbReference type="EMBL" id="CP002018">
    <property type="protein sequence ID" value="AEM40008.1"/>
    <property type="molecule type" value="Genomic_DNA"/>
</dbReference>
<sequence length="123" mass="13150">MKYLLAALLLVPLPAFAQGEDKGDCPDASSTSEIVVCLNELYSTAQLEMQVRLDGLVAGMASSNRVAALNAAQAVWKAFRQLECESQALIAEGGTLANVLGASCYLHMTRDRIVALNAYDQTN</sequence>
<evidence type="ECO:0000259" key="2">
    <source>
        <dbReference type="Pfam" id="PF07007"/>
    </source>
</evidence>
<organism evidence="3 4">
    <name type="scientific">Ketogulonicigenium vulgare (strain WSH-001)</name>
    <dbReference type="NCBI Taxonomy" id="759362"/>
    <lineage>
        <taxon>Bacteria</taxon>
        <taxon>Pseudomonadati</taxon>
        <taxon>Pseudomonadota</taxon>
        <taxon>Alphaproteobacteria</taxon>
        <taxon>Rhodobacterales</taxon>
        <taxon>Roseobacteraceae</taxon>
        <taxon>Ketogulonicigenium</taxon>
    </lineage>
</organism>
<evidence type="ECO:0000313" key="4">
    <source>
        <dbReference type="Proteomes" id="UP000000692"/>
    </source>
</evidence>
<dbReference type="Gene3D" id="1.20.1270.180">
    <property type="match status" value="1"/>
</dbReference>
<dbReference type="OrthoDB" id="7340239at2"/>
<accession>F9Y8J9</accession>
<dbReference type="RefSeq" id="WP_013383425.1">
    <property type="nucleotide sequence ID" value="NC_017384.1"/>
</dbReference>
<dbReference type="AlphaFoldDB" id="F9Y8J9"/>
<proteinExistence type="predicted"/>
<feature type="signal peptide" evidence="1">
    <location>
        <begin position="1"/>
        <end position="17"/>
    </location>
</feature>
<dbReference type="Proteomes" id="UP000000692">
    <property type="component" value="Chromosome"/>
</dbReference>
<feature type="domain" description="Lysozyme inhibitor LprI-like N-terminal" evidence="2">
    <location>
        <begin position="26"/>
        <end position="116"/>
    </location>
</feature>
<keyword evidence="1" id="KW-0732">Signal</keyword>
<dbReference type="InterPro" id="IPR009739">
    <property type="entry name" value="LprI-like_N"/>
</dbReference>
<keyword evidence="4" id="KW-1185">Reference proteome</keyword>
<reference evidence="3 4" key="1">
    <citation type="journal article" date="2011" name="J. Bacteriol.">
        <title>Complete genome sequence of the industrial strain Ketogulonicigenium vulgare WSH-001.</title>
        <authorList>
            <person name="Liu L."/>
            <person name="Li Y."/>
            <person name="Zhang J."/>
            <person name="Zhou Z."/>
            <person name="Liu J."/>
            <person name="Li X."/>
            <person name="Zhou J."/>
            <person name="Du G."/>
            <person name="Wang L."/>
            <person name="Chen J."/>
        </authorList>
    </citation>
    <scope>NUCLEOTIDE SEQUENCE [LARGE SCALE GENOMIC DNA]</scope>
    <source>
        <strain evidence="3 4">WSH-001</strain>
    </source>
</reference>
<evidence type="ECO:0000256" key="1">
    <source>
        <dbReference type="SAM" id="SignalP"/>
    </source>
</evidence>
<gene>
    <name evidence="3" type="ordered locus">KVU_0170</name>
</gene>
<protein>
    <recommendedName>
        <fullName evidence="2">Lysozyme inhibitor LprI-like N-terminal domain-containing protein</fullName>
    </recommendedName>
</protein>